<evidence type="ECO:0008006" key="3">
    <source>
        <dbReference type="Google" id="ProtNLM"/>
    </source>
</evidence>
<dbReference type="EMBL" id="FUWJ01000010">
    <property type="protein sequence ID" value="SKA32354.1"/>
    <property type="molecule type" value="Genomic_DNA"/>
</dbReference>
<organism evidence="1 2">
    <name type="scientific">Enhydrobacter aerosaccus</name>
    <dbReference type="NCBI Taxonomy" id="225324"/>
    <lineage>
        <taxon>Bacteria</taxon>
        <taxon>Pseudomonadati</taxon>
        <taxon>Pseudomonadota</taxon>
        <taxon>Alphaproteobacteria</taxon>
        <taxon>Hyphomicrobiales</taxon>
        <taxon>Enhydrobacter</taxon>
    </lineage>
</organism>
<accession>A0A1T4SVS0</accession>
<evidence type="ECO:0000313" key="2">
    <source>
        <dbReference type="Proteomes" id="UP000190092"/>
    </source>
</evidence>
<proteinExistence type="predicted"/>
<dbReference type="SUPFAM" id="SSF55486">
    <property type="entry name" value="Metalloproteases ('zincins'), catalytic domain"/>
    <property type="match status" value="1"/>
</dbReference>
<dbReference type="STRING" id="225324.SAMN02745126_05223"/>
<name>A0A1T4SVS0_9HYPH</name>
<protein>
    <recommendedName>
        <fullName evidence="3">Matrixin</fullName>
    </recommendedName>
</protein>
<keyword evidence="2" id="KW-1185">Reference proteome</keyword>
<sequence>MTDVAWRSVLNLQIKDQLMLRPLYRLFSFLCVILAIGTANEVVAESVYTRHPPYGGPSQTISIYIDPSFSTSDNAEIVSAIKEWNRALNGVLVLEASALPPADGRDAHAWIIRRGPSKEGIREQGRAEMSFGTVQAMPHGGGVLLIFDEAIKYFHDHPLDLRDVMMVELGHVVGLRHATHMELLSGQYRIGDASCIDKETASAIADLRKVPVDALNWCERPK</sequence>
<reference evidence="2" key="1">
    <citation type="submission" date="2017-02" db="EMBL/GenBank/DDBJ databases">
        <authorList>
            <person name="Varghese N."/>
            <person name="Submissions S."/>
        </authorList>
    </citation>
    <scope>NUCLEOTIDE SEQUENCE [LARGE SCALE GENOMIC DNA]</scope>
    <source>
        <strain evidence="2">ATCC 27094</strain>
    </source>
</reference>
<evidence type="ECO:0000313" key="1">
    <source>
        <dbReference type="EMBL" id="SKA32354.1"/>
    </source>
</evidence>
<dbReference type="AlphaFoldDB" id="A0A1T4SVS0"/>
<gene>
    <name evidence="1" type="ORF">SAMN02745126_05223</name>
</gene>
<dbReference type="Proteomes" id="UP000190092">
    <property type="component" value="Unassembled WGS sequence"/>
</dbReference>